<keyword evidence="1" id="KW-0812">Transmembrane</keyword>
<gene>
    <name evidence="2" type="ORF">QNH24_12275</name>
</gene>
<dbReference type="EMBL" id="CP126101">
    <property type="protein sequence ID" value="WHY53975.1"/>
    <property type="molecule type" value="Genomic_DNA"/>
</dbReference>
<accession>A0AAX3X187</accession>
<organism evidence="2 3">
    <name type="scientific">Lysinibacillus pakistanensis</name>
    <dbReference type="NCBI Taxonomy" id="759811"/>
    <lineage>
        <taxon>Bacteria</taxon>
        <taxon>Bacillati</taxon>
        <taxon>Bacillota</taxon>
        <taxon>Bacilli</taxon>
        <taxon>Bacillales</taxon>
        <taxon>Bacillaceae</taxon>
        <taxon>Lysinibacillus</taxon>
    </lineage>
</organism>
<feature type="transmembrane region" description="Helical" evidence="1">
    <location>
        <begin position="84"/>
        <end position="111"/>
    </location>
</feature>
<proteinExistence type="predicted"/>
<evidence type="ECO:0000313" key="3">
    <source>
        <dbReference type="Proteomes" id="UP001178322"/>
    </source>
</evidence>
<dbReference type="RefSeq" id="WP_283872535.1">
    <property type="nucleotide sequence ID" value="NZ_CP126101.1"/>
</dbReference>
<keyword evidence="1" id="KW-0472">Membrane</keyword>
<reference evidence="2" key="1">
    <citation type="submission" date="2023-05" db="EMBL/GenBank/DDBJ databases">
        <title>Comparative genomics of Bacillaceae isolates and their secondary metabolite potential.</title>
        <authorList>
            <person name="Song L."/>
            <person name="Nielsen L.J."/>
            <person name="Mohite O."/>
            <person name="Xu X."/>
            <person name="Weber T."/>
            <person name="Kovacs A.T."/>
        </authorList>
    </citation>
    <scope>NUCLEOTIDE SEQUENCE</scope>
    <source>
        <strain evidence="2">LY1</strain>
    </source>
</reference>
<evidence type="ECO:0000256" key="1">
    <source>
        <dbReference type="SAM" id="Phobius"/>
    </source>
</evidence>
<feature type="transmembrane region" description="Helical" evidence="1">
    <location>
        <begin position="46"/>
        <end position="72"/>
    </location>
</feature>
<name>A0AAX3X187_9BACI</name>
<protein>
    <submittedName>
        <fullName evidence="2">Uncharacterized protein</fullName>
    </submittedName>
</protein>
<keyword evidence="1" id="KW-1133">Transmembrane helix</keyword>
<evidence type="ECO:0000313" key="2">
    <source>
        <dbReference type="EMBL" id="WHY53975.1"/>
    </source>
</evidence>
<feature type="transmembrane region" description="Helical" evidence="1">
    <location>
        <begin position="16"/>
        <end position="34"/>
    </location>
</feature>
<dbReference type="AlphaFoldDB" id="A0AAX3X187"/>
<sequence>MNFFNEFKDLKRIDKINFFASLTTLSGISLLTVLNVTQNFLTNVTVFQIGVLFILTSFFITLNGYIFGLAIWAFKHYVKTDSSYWTVLLYIGLLLLIFGIFFILTDAYIIFIEIAFK</sequence>
<dbReference type="Proteomes" id="UP001178322">
    <property type="component" value="Chromosome"/>
</dbReference>